<organism evidence="5 6">
    <name type="scientific">Fusarium tricinctum</name>
    <dbReference type="NCBI Taxonomy" id="61284"/>
    <lineage>
        <taxon>Eukaryota</taxon>
        <taxon>Fungi</taxon>
        <taxon>Dikarya</taxon>
        <taxon>Ascomycota</taxon>
        <taxon>Pezizomycotina</taxon>
        <taxon>Sordariomycetes</taxon>
        <taxon>Hypocreomycetidae</taxon>
        <taxon>Hypocreales</taxon>
        <taxon>Nectriaceae</taxon>
        <taxon>Fusarium</taxon>
        <taxon>Fusarium tricinctum species complex</taxon>
    </lineage>
</organism>
<keyword evidence="4" id="KW-1133">Transmembrane helix</keyword>
<feature type="transmembrane region" description="Helical" evidence="4">
    <location>
        <begin position="348"/>
        <end position="366"/>
    </location>
</feature>
<keyword evidence="6" id="KW-1185">Reference proteome</keyword>
<evidence type="ECO:0000256" key="4">
    <source>
        <dbReference type="SAM" id="Phobius"/>
    </source>
</evidence>
<dbReference type="PROSITE" id="PS50297">
    <property type="entry name" value="ANK_REP_REGION"/>
    <property type="match status" value="1"/>
</dbReference>
<keyword evidence="4" id="KW-0812">Transmembrane</keyword>
<sequence>MNSTSSTELDVPTYSAVDNDDLLTRIEAAPNVEFPILHSPAGRPTNLQRLTADADWKTYHEAHRIETDIVDAFFSAIENGHDDIVADFISRGWVSPDTTNRWGETPLITAVRVGKLPMVSRLVALGATVNEYGRARDSDDIVRPEDFPERTPLMVAAERGHLALVKVLIQDYGAKHELIAPDGAMALRLAATNRHREIVQFLPKIRGGSWKRWKHVHHKQMERVRRAGKRLLKFLWIVFWDFPKLLVYDAPKELCRAAWNCRHHVKNFLKELPREIKKQVIALPGHIKSAGKAVWEGIKKTPSFLKSVFQAIWRVMKRIPGGIMTILRWVGGGLKDIGQAIFNIITKAFSLLHTAVMAVVTLLRGITLRDIWDGFCHLVRAIFVDAPKAIGAFIVAFGKSTYDVLKTLFGTLGECIWHIGAGILWIVQYIPRRIWTMIEALGTSLVKAFEEMMVFINPKRM</sequence>
<dbReference type="Pfam" id="PF12796">
    <property type="entry name" value="Ank_2"/>
    <property type="match status" value="1"/>
</dbReference>
<dbReference type="AlphaFoldDB" id="A0A8K0RXS5"/>
<dbReference type="OrthoDB" id="4772757at2759"/>
<dbReference type="PROSITE" id="PS50088">
    <property type="entry name" value="ANK_REPEAT"/>
    <property type="match status" value="1"/>
</dbReference>
<keyword evidence="4" id="KW-0472">Membrane</keyword>
<feature type="repeat" description="ANK" evidence="3">
    <location>
        <begin position="102"/>
        <end position="134"/>
    </location>
</feature>
<reference evidence="5" key="1">
    <citation type="journal article" date="2021" name="Nat. Commun.">
        <title>Genetic determinants of endophytism in the Arabidopsis root mycobiome.</title>
        <authorList>
            <person name="Mesny F."/>
            <person name="Miyauchi S."/>
            <person name="Thiergart T."/>
            <person name="Pickel B."/>
            <person name="Atanasova L."/>
            <person name="Karlsson M."/>
            <person name="Huettel B."/>
            <person name="Barry K.W."/>
            <person name="Haridas S."/>
            <person name="Chen C."/>
            <person name="Bauer D."/>
            <person name="Andreopoulos W."/>
            <person name="Pangilinan J."/>
            <person name="LaButti K."/>
            <person name="Riley R."/>
            <person name="Lipzen A."/>
            <person name="Clum A."/>
            <person name="Drula E."/>
            <person name="Henrissat B."/>
            <person name="Kohler A."/>
            <person name="Grigoriev I.V."/>
            <person name="Martin F.M."/>
            <person name="Hacquard S."/>
        </authorList>
    </citation>
    <scope>NUCLEOTIDE SEQUENCE</scope>
    <source>
        <strain evidence="5">MPI-SDFR-AT-0068</strain>
    </source>
</reference>
<dbReference type="InterPro" id="IPR036770">
    <property type="entry name" value="Ankyrin_rpt-contain_sf"/>
</dbReference>
<evidence type="ECO:0000256" key="1">
    <source>
        <dbReference type="ARBA" id="ARBA00022737"/>
    </source>
</evidence>
<dbReference type="PANTHER" id="PTHR24188">
    <property type="entry name" value="ANKYRIN REPEAT PROTEIN"/>
    <property type="match status" value="1"/>
</dbReference>
<evidence type="ECO:0000313" key="5">
    <source>
        <dbReference type="EMBL" id="KAH7242528.1"/>
    </source>
</evidence>
<dbReference type="Gene3D" id="1.25.40.20">
    <property type="entry name" value="Ankyrin repeat-containing domain"/>
    <property type="match status" value="1"/>
</dbReference>
<accession>A0A8K0RXS5</accession>
<evidence type="ECO:0000256" key="2">
    <source>
        <dbReference type="ARBA" id="ARBA00023043"/>
    </source>
</evidence>
<dbReference type="Proteomes" id="UP000813427">
    <property type="component" value="Unassembled WGS sequence"/>
</dbReference>
<name>A0A8K0RXS5_9HYPO</name>
<comment type="caution">
    <text evidence="5">The sequence shown here is derived from an EMBL/GenBank/DDBJ whole genome shotgun (WGS) entry which is preliminary data.</text>
</comment>
<dbReference type="EMBL" id="JAGPXF010000005">
    <property type="protein sequence ID" value="KAH7242528.1"/>
    <property type="molecule type" value="Genomic_DNA"/>
</dbReference>
<feature type="transmembrane region" description="Helical" evidence="4">
    <location>
        <begin position="404"/>
        <end position="427"/>
    </location>
</feature>
<dbReference type="PANTHER" id="PTHR24188:SF29">
    <property type="entry name" value="GH09064P"/>
    <property type="match status" value="1"/>
</dbReference>
<evidence type="ECO:0000256" key="3">
    <source>
        <dbReference type="PROSITE-ProRule" id="PRU00023"/>
    </source>
</evidence>
<feature type="transmembrane region" description="Helical" evidence="4">
    <location>
        <begin position="378"/>
        <end position="398"/>
    </location>
</feature>
<dbReference type="Pfam" id="PF00023">
    <property type="entry name" value="Ank"/>
    <property type="match status" value="1"/>
</dbReference>
<dbReference type="SUPFAM" id="SSF48403">
    <property type="entry name" value="Ankyrin repeat"/>
    <property type="match status" value="1"/>
</dbReference>
<proteinExistence type="predicted"/>
<evidence type="ECO:0000313" key="6">
    <source>
        <dbReference type="Proteomes" id="UP000813427"/>
    </source>
</evidence>
<evidence type="ECO:0008006" key="7">
    <source>
        <dbReference type="Google" id="ProtNLM"/>
    </source>
</evidence>
<dbReference type="SMART" id="SM00248">
    <property type="entry name" value="ANK"/>
    <property type="match status" value="3"/>
</dbReference>
<dbReference type="InterPro" id="IPR002110">
    <property type="entry name" value="Ankyrin_rpt"/>
</dbReference>
<gene>
    <name evidence="5" type="ORF">BKA59DRAFT_233215</name>
</gene>
<keyword evidence="2 3" id="KW-0040">ANK repeat</keyword>
<keyword evidence="1" id="KW-0677">Repeat</keyword>
<protein>
    <recommendedName>
        <fullName evidence="7">Ankyrin</fullName>
    </recommendedName>
</protein>